<accession>A0ABT5D4G1</accession>
<dbReference type="Pfam" id="PF22336">
    <property type="entry name" value="RhiE-like_linker"/>
    <property type="match status" value="2"/>
</dbReference>
<dbReference type="InterPro" id="IPR054514">
    <property type="entry name" value="RhiE-like_linker"/>
</dbReference>
<feature type="domain" description="Ketosynthase family 3 (KS3)" evidence="10">
    <location>
        <begin position="1433"/>
        <end position="1867"/>
    </location>
</feature>
<dbReference type="InterPro" id="IPR020806">
    <property type="entry name" value="PKS_PP-bd"/>
</dbReference>
<evidence type="ECO:0000256" key="6">
    <source>
        <dbReference type="ARBA" id="ARBA00022679"/>
    </source>
</evidence>
<keyword evidence="4" id="KW-0963">Cytoplasm</keyword>
<dbReference type="PANTHER" id="PTHR43775">
    <property type="entry name" value="FATTY ACID SYNTHASE"/>
    <property type="match status" value="1"/>
</dbReference>
<dbReference type="SMART" id="SM01294">
    <property type="entry name" value="PKS_PP_betabranch"/>
    <property type="match status" value="1"/>
</dbReference>
<dbReference type="InterPro" id="IPR057326">
    <property type="entry name" value="KR_dom"/>
</dbReference>
<comment type="caution">
    <text evidence="11">The sequence shown here is derived from an EMBL/GenBank/DDBJ whole genome shotgun (WGS) entry which is preliminary data.</text>
</comment>
<dbReference type="InterPro" id="IPR014031">
    <property type="entry name" value="Ketoacyl_synth_C"/>
</dbReference>
<dbReference type="Pfam" id="PF16197">
    <property type="entry name" value="KAsynt_C_assoc"/>
    <property type="match status" value="1"/>
</dbReference>
<reference evidence="11 12" key="1">
    <citation type="submission" date="2022-11" db="EMBL/GenBank/DDBJ databases">
        <title>Minimal conservation of predation-associated metabolite biosynthetic gene clusters underscores biosynthetic potential of Myxococcota including descriptions for ten novel species: Archangium lansinium sp. nov., Myxococcus landrumus sp. nov., Nannocystis bai.</title>
        <authorList>
            <person name="Ahearne A."/>
            <person name="Stevens C."/>
            <person name="Dowd S."/>
        </authorList>
    </citation>
    <scope>NUCLEOTIDE SEQUENCE [LARGE SCALE GENOMIC DNA]</scope>
    <source>
        <strain evidence="11 12">NCWAL01</strain>
    </source>
</reference>
<dbReference type="SMART" id="SM00823">
    <property type="entry name" value="PKS_PP"/>
    <property type="match status" value="3"/>
</dbReference>
<proteinExistence type="predicted"/>
<dbReference type="Gene3D" id="3.40.47.10">
    <property type="match status" value="3"/>
</dbReference>
<dbReference type="Pfam" id="PF02801">
    <property type="entry name" value="Ketoacyl-synt_C"/>
    <property type="match status" value="3"/>
</dbReference>
<dbReference type="Gene3D" id="3.40.50.720">
    <property type="entry name" value="NAD(P)-binding Rossmann-like Domain"/>
    <property type="match status" value="1"/>
</dbReference>
<dbReference type="PANTHER" id="PTHR43775:SF37">
    <property type="entry name" value="SI:DKEY-61P9.11"/>
    <property type="match status" value="1"/>
</dbReference>
<dbReference type="InterPro" id="IPR036736">
    <property type="entry name" value="ACP-like_sf"/>
</dbReference>
<feature type="region of interest" description="Disordered" evidence="8">
    <location>
        <begin position="1280"/>
        <end position="1303"/>
    </location>
</feature>
<dbReference type="SUPFAM" id="SSF47336">
    <property type="entry name" value="ACP-like"/>
    <property type="match status" value="3"/>
</dbReference>
<keyword evidence="7" id="KW-0677">Repeat</keyword>
<dbReference type="SUPFAM" id="SSF51735">
    <property type="entry name" value="NAD(P)-binding Rossmann-fold domains"/>
    <property type="match status" value="2"/>
</dbReference>
<dbReference type="PROSITE" id="PS50075">
    <property type="entry name" value="CARRIER"/>
    <property type="match status" value="2"/>
</dbReference>
<dbReference type="Pfam" id="PF00109">
    <property type="entry name" value="ketoacyl-synt"/>
    <property type="match status" value="3"/>
</dbReference>
<dbReference type="InterPro" id="IPR009081">
    <property type="entry name" value="PP-bd_ACP"/>
</dbReference>
<dbReference type="InterPro" id="IPR032821">
    <property type="entry name" value="PKS_assoc"/>
</dbReference>
<dbReference type="SMART" id="SM00825">
    <property type="entry name" value="PKS_KS"/>
    <property type="match status" value="3"/>
</dbReference>
<dbReference type="Pfam" id="PF08659">
    <property type="entry name" value="KR"/>
    <property type="match status" value="1"/>
</dbReference>
<feature type="compositionally biased region" description="Low complexity" evidence="8">
    <location>
        <begin position="1280"/>
        <end position="1290"/>
    </location>
</feature>
<feature type="domain" description="Carrier" evidence="9">
    <location>
        <begin position="1309"/>
        <end position="1385"/>
    </location>
</feature>
<evidence type="ECO:0000256" key="1">
    <source>
        <dbReference type="ARBA" id="ARBA00004496"/>
    </source>
</evidence>
<sequence length="2876" mass="310885">MKTTNTPQAHTREILEKFLQKKLSREEALALLKSRPSTPENPTPVPTETSGNLALAPGELPAPRGISLEEAATNYLTRHMAALGKGTRPERNFMELGLGSADLMALNTQLEQDLGIDLVPTVFFNHSSIGRLANHLATTFPEQLTQALLKGRQEAPPSAPTPEPIAPPPPSFSPEEKTQSTLGVREDDIAIIGMAGMFAQSPDLESFWSNLTSEKALIEEVPLSRWDPAPWYDPSQSRPDTIACKWGSFVPDVDKFDPLFFHISPREAEVMDPQLRLLLQTLYNTAEDAGCLRTLRGSRTGMFVGACFRDYNEEMLRLGLSVGPHDGTGNAATMLANRPSFFFDLKGPSLTVDTACSSSLVALHLACQALRRGECEMAFAGGVNLILSPRHYLHFSAMKALSPTGRCHTFDSSADGYVPGEGVAAVLLKPLAQALQDGDPIHAVIKGSAVNHGGYTNSITAPSPAMQAELLLEAWKDAGIEPETLSYIEAHGTGTRLGDPIEVDGLKLAFSRHTTKQRFCALGSAKAHLGHTEAAAGIAGIIKVVLSMQHGLIPTMPGFRELNPYIKLDGSPLYINEKPKAWLTAVGLPRRSGVSSFGFGGANAHVVLEEYVRPRESEVPAIPQPFPFSAQDHKRLRELAEKFHSRLSSQTSLSLLETAHTLQTGRDELPARLVIIARSQTDLLDGLTAFLEARETTSPLLVRLQEGSPVLLRPEEASAQGAVEKLAGRWLLGEQVIWPLLSNDSTPQRVSLPTSTFARERYWLEGQSAAAAETVPVSPPPLQPPAAPELAWFKTEWSPASLTGLADTQEPLGTVLLFIPSGFDSAPLEGNLREAKSSTGLVRVRPGAQFRCIGPHDYEIAPGKAEDYERLLTALADEGIRFGHILFNWAESPRFETPSALLASLDEALQQSVYPLVHLTQALLSRRKGERVKLLCVHPTGEGTVSAHHEALAGFARAVTASAPWLTFRILGIEESGTAHESLAKHALPELQAEGPSLPVEVRYQGGQRQARQVIHVPPAEALAITEPAFRENGIYLVTGGAGVLGYEVAKHLAKRYRARLILTGRSPLDDETRRKLSQLEEMGADAVYLRADVASRKDMDHCLAYAKARFSGLHGIIHCAGLLKEGTLASKSLSDFEATLSAKIQGTLTLDHVTRAEPLDVFVVFSSVSTLIGTALASDYATANRFLDSFASQRASLQQRGLRHGQTLSIGYPYWREGGMRMSTEKEAMVTQATGMEPLSISHGLQALETAVGLGRRQGLSHVVTGFGKLEKMQRAFQSAPPQAASGSSHVPTAVPPKPQSSPIHREKLEGRLTADLANIVVKILRLKSSVDARADLSGYGFESITIVEFIQELNTRYGTKLSPALFYEHRTLESYARLLLEEHASNVLRAYPDAAPPAESILSPPSVSPSETLPRAPLPAVPVKSAALPLAEDIAVIGMAGVFPGSPDLETFWRNIVSGKDLVGEIPRERFNWESFHGEAVPEDRRITSSQGGFIADVDRFDPLFFGLSPLEAEVMDPQQRLFLETVWRTLEDAGYKPEALSQQKTGVFVGVSNVDYRDVLAAAGRLSEVYITTGLSTSLVANRISYLFDWRGPSEPVDTGCSSSLVALHRAVAALHSRDCTAAIVGGVNLLLSPTPFIACSRAGMLSPDGRCMTFDKRANGYVRGEGAGAVLLKPLSQAIADGDRIHALIRGTGVNHGGHAQGLTVPNPRAQSEVLISVYEKAGVDPATLGYIETHGTGTSLGDPVEISGLRKLFSHFHGNPPPTRARCGLGTVKTNIGHLESAAGIAGIIKVILSLKHRTLPASLHCQELNPFMSLADSPLYVVKETQPWEPLLDQQSQVLPRRAGVSSFGFGGVNAHVLLEEYAGPPVAQSFPPASKDGRELIVLSAKALDRLTESAKRLASFLQRDEARALALPDIAHTLQVGRREMEHRLAIATGSVEELSQRLEDFVAGRKHADIVTGRASTEGHTLRMLGESDEGKAFLNSLVRKGALMDLGRLWTQGTSLPWSILGDSQSRRRISLPGYPFARLRCWASPDGSSFPVPTAPAISTTNIASAPAPVPLPSPVPPPPLVSRPNARPEDLHEAVCEYLQSVIAQVLKLTPGNIDVEAPFPDYGIDSLVAVNIVKFMEPAFGTLQRALLFEHVSISSLAAFLVAEHQDRCAALLAPNATAEPMAQPPASPPESVPAPQVSAPSTRPHGKTPLHPTVPASTDIAIIGMAGIFPGSRDLKTFWRNLEECRDLISEVPPDRFDWRKHFGDSKREAHKSITRWGGFIDEVDRFDPLFFNISPREAELMDPKQRIFLEVVWKTIEDAGYRPSRLRKTNTGVFVGTTSMDYYQVLHDAQVHDDAYAPTGLAPAVLANRVSFLLGLHGPSEPVDTACSSSLVALHNAVRAIQTGDCDMALAGGVNVLLTPDLFVAFSQGGFMSPDGRCKSFSRRANGFVRGEGAGAVLLKPLHRAIADGDHIHGIIKGSGVNHGGEVQSLTVPNPWAQAELISKVLDRAGIDPETVGYIEAHGTGTALGDPIEVNGLERAFSHVLKKEGRAPSRTGYCGIGALKSNIGHLEAAAGIAGVIKVLLAMKHRQLPGIVHLEAVNPDIQLQGSPFYLLEQTRPWEPLKDAQGQPLPRRAGVTSLGFGGSNAHMVLEEFLPPSEDAHPPSAPHEPHLFVLSAKTGSSLREQAANLLAHLMEGRISDENLADIAWTLQDGRDAMPARLAVVARSTEELRARYQEWLEGKASGQNVLMGTVPSKRGSKKPASNGHTSDPRLEAALANRELLTLAALWTSGTDIPWESLHPTGGRRRVQLPTYPFARDRYWPQPVLQSAPPVPASPVGARPETPQSGAKEDLRELLLQLKRRERSVDDVARLLKS</sequence>
<feature type="domain" description="Carrier" evidence="9">
    <location>
        <begin position="2089"/>
        <end position="2162"/>
    </location>
</feature>
<dbReference type="InterPro" id="IPR016039">
    <property type="entry name" value="Thiolase-like"/>
</dbReference>
<feature type="compositionally biased region" description="Pro residues" evidence="8">
    <location>
        <begin position="2180"/>
        <end position="2190"/>
    </location>
</feature>
<dbReference type="InterPro" id="IPR050091">
    <property type="entry name" value="PKS_NRPS_Biosynth_Enz"/>
</dbReference>
<comment type="pathway">
    <text evidence="2">Antibiotic biosynthesis.</text>
</comment>
<evidence type="ECO:0000256" key="7">
    <source>
        <dbReference type="ARBA" id="ARBA00022737"/>
    </source>
</evidence>
<dbReference type="PROSITE" id="PS00606">
    <property type="entry name" value="KS3_1"/>
    <property type="match status" value="3"/>
</dbReference>
<dbReference type="Gene3D" id="1.10.1240.100">
    <property type="match status" value="3"/>
</dbReference>
<dbReference type="RefSeq" id="WP_272136507.1">
    <property type="nucleotide sequence ID" value="NZ_JAQNDM010000002.1"/>
</dbReference>
<dbReference type="InterPro" id="IPR049490">
    <property type="entry name" value="C883_1060-like_KR_N"/>
</dbReference>
<feature type="region of interest" description="Disordered" evidence="8">
    <location>
        <begin position="2177"/>
        <end position="2211"/>
    </location>
</feature>
<dbReference type="EMBL" id="JAQNDM010000002">
    <property type="protein sequence ID" value="MDC0708551.1"/>
    <property type="molecule type" value="Genomic_DNA"/>
</dbReference>
<evidence type="ECO:0000256" key="3">
    <source>
        <dbReference type="ARBA" id="ARBA00022450"/>
    </source>
</evidence>
<dbReference type="SUPFAM" id="SSF53901">
    <property type="entry name" value="Thiolase-like"/>
    <property type="match status" value="3"/>
</dbReference>
<keyword evidence="3" id="KW-0596">Phosphopantetheine</keyword>
<dbReference type="Pfam" id="PF00550">
    <property type="entry name" value="PP-binding"/>
    <property type="match status" value="3"/>
</dbReference>
<evidence type="ECO:0000256" key="5">
    <source>
        <dbReference type="ARBA" id="ARBA00022553"/>
    </source>
</evidence>
<name>A0ABT5D4G1_9BACT</name>
<keyword evidence="5" id="KW-0597">Phosphoprotein</keyword>
<dbReference type="SMART" id="SM00822">
    <property type="entry name" value="PKS_KR"/>
    <property type="match status" value="1"/>
</dbReference>
<evidence type="ECO:0000256" key="4">
    <source>
        <dbReference type="ARBA" id="ARBA00022490"/>
    </source>
</evidence>
<feature type="compositionally biased region" description="Pro residues" evidence="8">
    <location>
        <begin position="157"/>
        <end position="172"/>
    </location>
</feature>
<keyword evidence="6" id="KW-0808">Transferase</keyword>
<feature type="region of interest" description="Disordered" evidence="8">
    <location>
        <begin position="2746"/>
        <end position="2771"/>
    </location>
</feature>
<feature type="region of interest" description="Disordered" evidence="8">
    <location>
        <begin position="150"/>
        <end position="180"/>
    </location>
</feature>
<feature type="domain" description="Ketosynthase family 3 (KS3)" evidence="10">
    <location>
        <begin position="186"/>
        <end position="610"/>
    </location>
</feature>
<dbReference type="Pfam" id="PF21394">
    <property type="entry name" value="Beta-ketacyl_N"/>
    <property type="match status" value="1"/>
</dbReference>
<comment type="subcellular location">
    <subcellularLocation>
        <location evidence="1">Cytoplasm</location>
    </subcellularLocation>
</comment>
<dbReference type="InterPro" id="IPR018201">
    <property type="entry name" value="Ketoacyl_synth_AS"/>
</dbReference>
<dbReference type="InterPro" id="IPR006162">
    <property type="entry name" value="Ppantetheine_attach_site"/>
</dbReference>
<dbReference type="PROSITE" id="PS52004">
    <property type="entry name" value="KS3_2"/>
    <property type="match status" value="3"/>
</dbReference>
<keyword evidence="12" id="KW-1185">Reference proteome</keyword>
<feature type="region of interest" description="Disordered" evidence="8">
    <location>
        <begin position="31"/>
        <end position="54"/>
    </location>
</feature>
<dbReference type="InterPro" id="IPR014030">
    <property type="entry name" value="Ketoacyl_synth_N"/>
</dbReference>
<dbReference type="Proteomes" id="UP001221838">
    <property type="component" value="Unassembled WGS sequence"/>
</dbReference>
<protein>
    <submittedName>
        <fullName evidence="11">SDR family NAD(P)-dependent oxidoreductase</fullName>
    </submittedName>
</protein>
<feature type="domain" description="Ketosynthase family 3 (KS3)" evidence="10">
    <location>
        <begin position="2215"/>
        <end position="2652"/>
    </location>
</feature>
<organism evidence="11 12">
    <name type="scientific">Stigmatella ashevillensis</name>
    <dbReference type="NCBI Taxonomy" id="2995309"/>
    <lineage>
        <taxon>Bacteria</taxon>
        <taxon>Pseudomonadati</taxon>
        <taxon>Myxococcota</taxon>
        <taxon>Myxococcia</taxon>
        <taxon>Myxococcales</taxon>
        <taxon>Cystobacterineae</taxon>
        <taxon>Archangiaceae</taxon>
        <taxon>Stigmatella</taxon>
    </lineage>
</organism>
<dbReference type="PROSITE" id="PS00012">
    <property type="entry name" value="PHOSPHOPANTETHEINE"/>
    <property type="match status" value="1"/>
</dbReference>
<dbReference type="InterPro" id="IPR020841">
    <property type="entry name" value="PKS_Beta-ketoAc_synthase_dom"/>
</dbReference>
<gene>
    <name evidence="11" type="ORF">POL68_08725</name>
</gene>
<evidence type="ECO:0000256" key="2">
    <source>
        <dbReference type="ARBA" id="ARBA00004792"/>
    </source>
</evidence>
<dbReference type="InterPro" id="IPR013968">
    <property type="entry name" value="PKS_KR"/>
</dbReference>
<evidence type="ECO:0000259" key="10">
    <source>
        <dbReference type="PROSITE" id="PS52004"/>
    </source>
</evidence>
<dbReference type="CDD" id="cd00833">
    <property type="entry name" value="PKS"/>
    <property type="match status" value="3"/>
</dbReference>
<dbReference type="CDD" id="cd08953">
    <property type="entry name" value="KR_2_SDR_x"/>
    <property type="match status" value="1"/>
</dbReference>
<dbReference type="InterPro" id="IPR036291">
    <property type="entry name" value="NAD(P)-bd_dom_sf"/>
</dbReference>
<dbReference type="Gene3D" id="1.10.1200.10">
    <property type="entry name" value="ACP-like"/>
    <property type="match status" value="3"/>
</dbReference>
<evidence type="ECO:0000313" key="12">
    <source>
        <dbReference type="Proteomes" id="UP001221838"/>
    </source>
</evidence>
<feature type="region of interest" description="Disordered" evidence="8">
    <location>
        <begin position="2825"/>
        <end position="2853"/>
    </location>
</feature>
<evidence type="ECO:0000313" key="11">
    <source>
        <dbReference type="EMBL" id="MDC0708551.1"/>
    </source>
</evidence>
<evidence type="ECO:0000256" key="8">
    <source>
        <dbReference type="SAM" id="MobiDB-lite"/>
    </source>
</evidence>
<evidence type="ECO:0000259" key="9">
    <source>
        <dbReference type="PROSITE" id="PS50075"/>
    </source>
</evidence>